<dbReference type="Pfam" id="PF00512">
    <property type="entry name" value="HisKA"/>
    <property type="match status" value="1"/>
</dbReference>
<feature type="transmembrane region" description="Helical" evidence="6">
    <location>
        <begin position="133"/>
        <end position="156"/>
    </location>
</feature>
<keyword evidence="6" id="KW-1133">Transmembrane helix</keyword>
<gene>
    <name evidence="8" type="ORF">L336_0283</name>
</gene>
<dbReference type="InterPro" id="IPR005467">
    <property type="entry name" value="His_kinase_dom"/>
</dbReference>
<dbReference type="InterPro" id="IPR004358">
    <property type="entry name" value="Sig_transdc_His_kin-like_C"/>
</dbReference>
<dbReference type="InterPro" id="IPR036890">
    <property type="entry name" value="HATPase_C_sf"/>
</dbReference>
<dbReference type="SUPFAM" id="SSF47384">
    <property type="entry name" value="Homodimeric domain of signal transducing histidine kinase"/>
    <property type="match status" value="1"/>
</dbReference>
<dbReference type="InterPro" id="IPR036097">
    <property type="entry name" value="HisK_dim/P_sf"/>
</dbReference>
<dbReference type="Pfam" id="PF02518">
    <property type="entry name" value="HATPase_c"/>
    <property type="match status" value="1"/>
</dbReference>
<feature type="transmembrane region" description="Helical" evidence="6">
    <location>
        <begin position="201"/>
        <end position="218"/>
    </location>
</feature>
<comment type="catalytic activity">
    <reaction evidence="1">
        <text>ATP + protein L-histidine = ADP + protein N-phospho-L-histidine.</text>
        <dbReference type="EC" id="2.7.13.3"/>
    </reaction>
</comment>
<evidence type="ECO:0000256" key="4">
    <source>
        <dbReference type="ARBA" id="ARBA00022679"/>
    </source>
</evidence>
<proteinExistence type="predicted"/>
<evidence type="ECO:0000256" key="1">
    <source>
        <dbReference type="ARBA" id="ARBA00000085"/>
    </source>
</evidence>
<dbReference type="PRINTS" id="PR00344">
    <property type="entry name" value="BCTRLSENSOR"/>
</dbReference>
<feature type="transmembrane region" description="Helical" evidence="6">
    <location>
        <begin position="63"/>
        <end position="83"/>
    </location>
</feature>
<reference evidence="8 9" key="1">
    <citation type="journal article" date="2013" name="Nat. Biotechnol.">
        <title>Genome sequences of rare, uncultured bacteria obtained by differential coverage binning of multiple metagenomes.</title>
        <authorList>
            <person name="Albertsen M."/>
            <person name="Hugenholtz P."/>
            <person name="Skarshewski A."/>
            <person name="Nielsen K.L."/>
            <person name="Tyson G.W."/>
            <person name="Nielsen P.H."/>
        </authorList>
    </citation>
    <scope>NUCLEOTIDE SEQUENCE [LARGE SCALE GENOMIC DNA]</scope>
    <source>
        <strain evidence="8">TM71</strain>
    </source>
</reference>
<keyword evidence="4 8" id="KW-0808">Transferase</keyword>
<name>R4PW67_9BACT</name>
<feature type="transmembrane region" description="Helical" evidence="6">
    <location>
        <begin position="95"/>
        <end position="121"/>
    </location>
</feature>
<dbReference type="Gene3D" id="3.30.565.10">
    <property type="entry name" value="Histidine kinase-like ATPase, C-terminal domain"/>
    <property type="match status" value="1"/>
</dbReference>
<dbReference type="GO" id="GO:0000155">
    <property type="term" value="F:phosphorelay sensor kinase activity"/>
    <property type="evidence" value="ECO:0007669"/>
    <property type="project" value="InterPro"/>
</dbReference>
<protein>
    <recommendedName>
        <fullName evidence="2">histidine kinase</fullName>
        <ecNumber evidence="2">2.7.13.3</ecNumber>
    </recommendedName>
</protein>
<dbReference type="FunFam" id="3.30.565.10:FF:000006">
    <property type="entry name" value="Sensor histidine kinase WalK"/>
    <property type="match status" value="1"/>
</dbReference>
<keyword evidence="6" id="KW-0472">Membrane</keyword>
<evidence type="ECO:0000259" key="7">
    <source>
        <dbReference type="PROSITE" id="PS50109"/>
    </source>
</evidence>
<evidence type="ECO:0000313" key="8">
    <source>
        <dbReference type="EMBL" id="AGL61992.1"/>
    </source>
</evidence>
<evidence type="ECO:0000256" key="2">
    <source>
        <dbReference type="ARBA" id="ARBA00012438"/>
    </source>
</evidence>
<dbReference type="HOGENOM" id="CLU_384826_0_0_0"/>
<dbReference type="AlphaFoldDB" id="R4PW67"/>
<dbReference type="PROSITE" id="PS50109">
    <property type="entry name" value="HIS_KIN"/>
    <property type="match status" value="1"/>
</dbReference>
<feature type="transmembrane region" description="Helical" evidence="6">
    <location>
        <begin position="168"/>
        <end position="189"/>
    </location>
</feature>
<dbReference type="EC" id="2.7.13.3" evidence="2"/>
<dbReference type="Proteomes" id="UP000013893">
    <property type="component" value="Chromosome"/>
</dbReference>
<keyword evidence="6" id="KW-0812">Transmembrane</keyword>
<feature type="transmembrane region" description="Helical" evidence="6">
    <location>
        <begin position="6"/>
        <end position="25"/>
    </location>
</feature>
<feature type="transmembrane region" description="Helical" evidence="6">
    <location>
        <begin position="230"/>
        <end position="249"/>
    </location>
</feature>
<dbReference type="OrthoDB" id="9810730at2"/>
<dbReference type="PANTHER" id="PTHR43547">
    <property type="entry name" value="TWO-COMPONENT HISTIDINE KINASE"/>
    <property type="match status" value="1"/>
</dbReference>
<dbReference type="RefSeq" id="WP_015641442.1">
    <property type="nucleotide sequence ID" value="NC_021219.1"/>
</dbReference>
<feature type="domain" description="Histidine kinase" evidence="7">
    <location>
        <begin position="470"/>
        <end position="689"/>
    </location>
</feature>
<keyword evidence="3" id="KW-0597">Phosphoprotein</keyword>
<sequence length="708" mass="77844">MDAVVMGIMLVSVIVTFAATVVVFVSRPLTATHIYLSVFLLSIGVWALAAGVAQPAFPSEVNLVLGRLAFVAAICLSYALYRFACAIAAHQYPHLTRLLLGSSVILSVLSMTPLVLSQIVSTEPAIVFQRQPLYYLVISLICAQLVAGLTILYAHYREVGTSRAKKRAFIIFCGSLLGVVVGVMSNVVLANLLPSWQSSRWAWIATTIWTVTLAYTVIRRGFLGIRLALIRSAAYIVAILTVTALYYLIAAGVSSVVGVAIRLTGFELVANVALIILISLLFGPLRRFFDRVTDRIFYRDRYDSQAILDRVSALCVEQSDLTTLTTAVLQTLESALHPEYLAVVFDSERIDTIAIGKSPRTLPALRDLKRGHLGSGGGQVLQLETPSQHIGCLLLGERLNSSRYLREDMRMLAVVTDELSIAVQNIFRLEEIRSFARTLETEVSDATKELRASNKKLLEMDATKDEFVSMASHQLRTPLTSIKGYLSMVLEGDAGEISPVQRKLLMEAFVSSERMVHLIGDFLNVSRLQTGKFMVERRECNLAKIVEQEVDGIKKIAASHSIVIAYRKPARFPILYLDEGKMRQVIMNFIDNAIYYSPEGSTIAIRLKVEAGAAVLTVKDSGMGVPKSEQKHLFTKFFRAENARKQRPDGTGIGLFLAKKVVDAHGGALVFESLPGKGSTFGFSLPIKKLSSAPPTEMSRQPKDHPSN</sequence>
<evidence type="ECO:0000313" key="9">
    <source>
        <dbReference type="Proteomes" id="UP000013893"/>
    </source>
</evidence>
<keyword evidence="5 8" id="KW-0418">Kinase</keyword>
<dbReference type="SUPFAM" id="SSF55874">
    <property type="entry name" value="ATPase domain of HSP90 chaperone/DNA topoisomerase II/histidine kinase"/>
    <property type="match status" value="1"/>
</dbReference>
<dbReference type="CDD" id="cd00082">
    <property type="entry name" value="HisKA"/>
    <property type="match status" value="1"/>
</dbReference>
<dbReference type="STRING" id="1332188.L336_0283"/>
<dbReference type="PANTHER" id="PTHR43547:SF2">
    <property type="entry name" value="HYBRID SIGNAL TRANSDUCTION HISTIDINE KINASE C"/>
    <property type="match status" value="1"/>
</dbReference>
<accession>R4PW67</accession>
<dbReference type="InterPro" id="IPR003594">
    <property type="entry name" value="HATPase_dom"/>
</dbReference>
<dbReference type="KEGG" id="saal:L336_0283"/>
<dbReference type="EMBL" id="CP005957">
    <property type="protein sequence ID" value="AGL61992.1"/>
    <property type="molecule type" value="Genomic_DNA"/>
</dbReference>
<dbReference type="InterPro" id="IPR003661">
    <property type="entry name" value="HisK_dim/P_dom"/>
</dbReference>
<feature type="transmembrane region" description="Helical" evidence="6">
    <location>
        <begin position="34"/>
        <end position="57"/>
    </location>
</feature>
<evidence type="ECO:0000256" key="5">
    <source>
        <dbReference type="ARBA" id="ARBA00022777"/>
    </source>
</evidence>
<organism evidence="8 9">
    <name type="scientific">Candidatus Saccharimonas aalborgensis</name>
    <dbReference type="NCBI Taxonomy" id="1332188"/>
    <lineage>
        <taxon>Bacteria</taxon>
        <taxon>Candidatus Saccharimonadota</taxon>
        <taxon>Candidatus Saccharimonadia</taxon>
        <taxon>Candidatus Saccharimonadales</taxon>
        <taxon>Candidatus Saccharimonadaceae</taxon>
        <taxon>Candidatus Saccharimonas</taxon>
    </lineage>
</organism>
<feature type="transmembrane region" description="Helical" evidence="6">
    <location>
        <begin position="269"/>
        <end position="289"/>
    </location>
</feature>
<dbReference type="Gene3D" id="1.10.287.130">
    <property type="match status" value="1"/>
</dbReference>
<evidence type="ECO:0000256" key="3">
    <source>
        <dbReference type="ARBA" id="ARBA00022553"/>
    </source>
</evidence>
<dbReference type="SMART" id="SM00387">
    <property type="entry name" value="HATPase_c"/>
    <property type="match status" value="1"/>
</dbReference>
<evidence type="ECO:0000256" key="6">
    <source>
        <dbReference type="SAM" id="Phobius"/>
    </source>
</evidence>
<keyword evidence="9" id="KW-1185">Reference proteome</keyword>
<dbReference type="SMART" id="SM00388">
    <property type="entry name" value="HisKA"/>
    <property type="match status" value="1"/>
</dbReference>